<reference evidence="3" key="1">
    <citation type="journal article" date="2017" name="bioRxiv">
        <title>Comparative analysis of the genomes of Stylophora pistillata and Acropora digitifera provides evidence for extensive differences between species of corals.</title>
        <authorList>
            <person name="Voolstra C.R."/>
            <person name="Li Y."/>
            <person name="Liew Y.J."/>
            <person name="Baumgarten S."/>
            <person name="Zoccola D."/>
            <person name="Flot J.-F."/>
            <person name="Tambutte S."/>
            <person name="Allemand D."/>
            <person name="Aranda M."/>
        </authorList>
    </citation>
    <scope>NUCLEOTIDE SEQUENCE [LARGE SCALE GENOMIC DNA]</scope>
</reference>
<name>A0A2B4SG01_STYPI</name>
<dbReference type="Proteomes" id="UP000225706">
    <property type="component" value="Unassembled WGS sequence"/>
</dbReference>
<evidence type="ECO:0000313" key="2">
    <source>
        <dbReference type="EMBL" id="PFX27375.1"/>
    </source>
</evidence>
<dbReference type="AlphaFoldDB" id="A0A2B4SG01"/>
<accession>A0A2B4SG01</accession>
<comment type="caution">
    <text evidence="2">The sequence shown here is derived from an EMBL/GenBank/DDBJ whole genome shotgun (WGS) entry which is preliminary data.</text>
</comment>
<dbReference type="EMBL" id="LSMT01000105">
    <property type="protein sequence ID" value="PFX27375.1"/>
    <property type="molecule type" value="Genomic_DNA"/>
</dbReference>
<sequence>MRFTSEVKQYLDHGERTGTKADPGKVAADMRTARNPDGSRMFERKDWLIKTQVQGFFSRLAAARRKQGSREIELEEVYSEEEEQERREMLENVAGQLGLKHPICYDSYCLCDLSRDKKLETLSVVMLKDMLKFFEIPYGSRDRKKDLELPREEELTEMKHYTDGSVILVVVEWEFV</sequence>
<proteinExistence type="predicted"/>
<evidence type="ECO:0000256" key="1">
    <source>
        <dbReference type="SAM" id="MobiDB-lite"/>
    </source>
</evidence>
<feature type="compositionally biased region" description="Basic and acidic residues" evidence="1">
    <location>
        <begin position="9"/>
        <end position="23"/>
    </location>
</feature>
<gene>
    <name evidence="2" type="ORF">AWC38_SpisGene7925</name>
</gene>
<feature type="region of interest" description="Disordered" evidence="1">
    <location>
        <begin position="1"/>
        <end position="38"/>
    </location>
</feature>
<organism evidence="2 3">
    <name type="scientific">Stylophora pistillata</name>
    <name type="common">Smooth cauliflower coral</name>
    <dbReference type="NCBI Taxonomy" id="50429"/>
    <lineage>
        <taxon>Eukaryota</taxon>
        <taxon>Metazoa</taxon>
        <taxon>Cnidaria</taxon>
        <taxon>Anthozoa</taxon>
        <taxon>Hexacorallia</taxon>
        <taxon>Scleractinia</taxon>
        <taxon>Astrocoeniina</taxon>
        <taxon>Pocilloporidae</taxon>
        <taxon>Stylophora</taxon>
    </lineage>
</organism>
<keyword evidence="3" id="KW-1185">Reference proteome</keyword>
<protein>
    <submittedName>
        <fullName evidence="2">Uncharacterized protein</fullName>
    </submittedName>
</protein>
<evidence type="ECO:0000313" key="3">
    <source>
        <dbReference type="Proteomes" id="UP000225706"/>
    </source>
</evidence>